<reference evidence="2 3" key="1">
    <citation type="submission" date="2017-09" db="EMBL/GenBank/DDBJ databases">
        <title>Depth-based differentiation of microbial function through sediment-hosted aquifers and enrichment of novel symbionts in the deep terrestrial subsurface.</title>
        <authorList>
            <person name="Probst A.J."/>
            <person name="Ladd B."/>
            <person name="Jarett J.K."/>
            <person name="Geller-Mcgrath D.E."/>
            <person name="Sieber C.M."/>
            <person name="Emerson J.B."/>
            <person name="Anantharaman K."/>
            <person name="Thomas B.C."/>
            <person name="Malmstrom R."/>
            <person name="Stieglmeier M."/>
            <person name="Klingl A."/>
            <person name="Woyke T."/>
            <person name="Ryan C.M."/>
            <person name="Banfield J.F."/>
        </authorList>
    </citation>
    <scope>NUCLEOTIDE SEQUENCE [LARGE SCALE GENOMIC DNA]</scope>
    <source>
        <strain evidence="2">CG23_combo_of_CG06-09_8_20_14_all_49_15</strain>
    </source>
</reference>
<feature type="transmembrane region" description="Helical" evidence="1">
    <location>
        <begin position="96"/>
        <end position="120"/>
    </location>
</feature>
<name>A0A2G9ZM32_9BACT</name>
<evidence type="ECO:0000256" key="1">
    <source>
        <dbReference type="SAM" id="Phobius"/>
    </source>
</evidence>
<keyword evidence="1" id="KW-1133">Transmembrane helix</keyword>
<comment type="caution">
    <text evidence="2">The sequence shown here is derived from an EMBL/GenBank/DDBJ whole genome shotgun (WGS) entry which is preliminary data.</text>
</comment>
<gene>
    <name evidence="2" type="ORF">COX22_00050</name>
</gene>
<organism evidence="2 3">
    <name type="scientific">Candidatus Falkowbacteria bacterium CG23_combo_of_CG06-09_8_20_14_all_49_15</name>
    <dbReference type="NCBI Taxonomy" id="1974572"/>
    <lineage>
        <taxon>Bacteria</taxon>
        <taxon>Candidatus Falkowiibacteriota</taxon>
    </lineage>
</organism>
<accession>A0A2G9ZM32</accession>
<feature type="transmembrane region" description="Helical" evidence="1">
    <location>
        <begin position="357"/>
        <end position="380"/>
    </location>
</feature>
<dbReference type="AlphaFoldDB" id="A0A2G9ZM32"/>
<dbReference type="EMBL" id="PCSD01000001">
    <property type="protein sequence ID" value="PIP34239.1"/>
    <property type="molecule type" value="Genomic_DNA"/>
</dbReference>
<feature type="transmembrane region" description="Helical" evidence="1">
    <location>
        <begin position="242"/>
        <end position="259"/>
    </location>
</feature>
<protein>
    <recommendedName>
        <fullName evidence="4">Glycosyltransferase RgtA/B/C/D-like domain-containing protein</fullName>
    </recommendedName>
</protein>
<feature type="transmembrane region" description="Helical" evidence="1">
    <location>
        <begin position="12"/>
        <end position="32"/>
    </location>
</feature>
<dbReference type="Proteomes" id="UP000230729">
    <property type="component" value="Unassembled WGS sequence"/>
</dbReference>
<sequence length="387" mass="42901">MIIDKISSRGKFIVLALMVLIVARLAIVILTINNVPPTDQMASGAWFFNGGDGDGYFASAKAFLNWEFISGGQPIGLALFYAPLIFLTGAEALSEIIILMTIVYAVLFNILATILCYILAKKFLASAAKALAVAAVFQIYPYFFYGFFYFFGGSSETMARFLYSRFLHLQFLYIGSDALAMLLTLGSLLVLFKVAGQKSAGAKNPLILGILTGWAVITRLQNIILLPVYAVILLWQKQYRALIFYSIGALPFGLLQAYANWAANGSVFSTAYGADTPVGQVAPVFSFLHPLRLITYPLKYNPWLFLPLVIMIILLIIGTGQAIKQHGQSAIILSLYCYGMIGFLLLLWPSYMNPRYFLPVIPILFIYFFVSLAWIISFSIKYGRATN</sequence>
<feature type="transmembrane region" description="Helical" evidence="1">
    <location>
        <begin position="68"/>
        <end position="89"/>
    </location>
</feature>
<proteinExistence type="predicted"/>
<feature type="transmembrane region" description="Helical" evidence="1">
    <location>
        <begin position="330"/>
        <end position="351"/>
    </location>
</feature>
<evidence type="ECO:0008006" key="4">
    <source>
        <dbReference type="Google" id="ProtNLM"/>
    </source>
</evidence>
<keyword evidence="1" id="KW-0812">Transmembrane</keyword>
<feature type="transmembrane region" description="Helical" evidence="1">
    <location>
        <begin position="171"/>
        <end position="194"/>
    </location>
</feature>
<evidence type="ECO:0000313" key="3">
    <source>
        <dbReference type="Proteomes" id="UP000230729"/>
    </source>
</evidence>
<feature type="transmembrane region" description="Helical" evidence="1">
    <location>
        <begin position="132"/>
        <end position="151"/>
    </location>
</feature>
<feature type="transmembrane region" description="Helical" evidence="1">
    <location>
        <begin position="206"/>
        <end position="235"/>
    </location>
</feature>
<feature type="transmembrane region" description="Helical" evidence="1">
    <location>
        <begin position="300"/>
        <end position="318"/>
    </location>
</feature>
<keyword evidence="1" id="KW-0472">Membrane</keyword>
<evidence type="ECO:0000313" key="2">
    <source>
        <dbReference type="EMBL" id="PIP34239.1"/>
    </source>
</evidence>